<evidence type="ECO:0000313" key="2">
    <source>
        <dbReference type="Proteomes" id="UP001500305"/>
    </source>
</evidence>
<dbReference type="Proteomes" id="UP001500305">
    <property type="component" value="Unassembled WGS sequence"/>
</dbReference>
<proteinExistence type="predicted"/>
<dbReference type="InterPro" id="IPR049975">
    <property type="entry name" value="SAV_915-like_dom"/>
</dbReference>
<dbReference type="NCBIfam" id="NF042914">
    <property type="entry name" value="SAV915_dom"/>
    <property type="match status" value="1"/>
</dbReference>
<evidence type="ECO:0000313" key="1">
    <source>
        <dbReference type="EMBL" id="GAA2242554.1"/>
    </source>
</evidence>
<protein>
    <recommendedName>
        <fullName evidence="3">SseB protein N-terminal domain-containing protein</fullName>
    </recommendedName>
</protein>
<sequence>MTSTETAPEEPDEHTARYVPVRSVGTASVLRFFRRRDGSRCVLAFGSAADARELLGPEQELIDLALPALREMIAPLGVRHIVLDPKLVAPAVTDTPQRPFTALEPQR</sequence>
<keyword evidence="2" id="KW-1185">Reference proteome</keyword>
<dbReference type="RefSeq" id="WP_344636400.1">
    <property type="nucleotide sequence ID" value="NZ_BAAATR010000009.1"/>
</dbReference>
<evidence type="ECO:0008006" key="3">
    <source>
        <dbReference type="Google" id="ProtNLM"/>
    </source>
</evidence>
<organism evidence="1 2">
    <name type="scientific">Kitasatospora cystarginea</name>
    <dbReference type="NCBI Taxonomy" id="58350"/>
    <lineage>
        <taxon>Bacteria</taxon>
        <taxon>Bacillati</taxon>
        <taxon>Actinomycetota</taxon>
        <taxon>Actinomycetes</taxon>
        <taxon>Kitasatosporales</taxon>
        <taxon>Streptomycetaceae</taxon>
        <taxon>Kitasatospora</taxon>
    </lineage>
</organism>
<reference evidence="1 2" key="1">
    <citation type="journal article" date="2019" name="Int. J. Syst. Evol. Microbiol.">
        <title>The Global Catalogue of Microorganisms (GCM) 10K type strain sequencing project: providing services to taxonomists for standard genome sequencing and annotation.</title>
        <authorList>
            <consortium name="The Broad Institute Genomics Platform"/>
            <consortium name="The Broad Institute Genome Sequencing Center for Infectious Disease"/>
            <person name="Wu L."/>
            <person name="Ma J."/>
        </authorList>
    </citation>
    <scope>NUCLEOTIDE SEQUENCE [LARGE SCALE GENOMIC DNA]</scope>
    <source>
        <strain evidence="1 2">JCM 7356</strain>
    </source>
</reference>
<gene>
    <name evidence="1" type="ORF">GCM10010430_25180</name>
</gene>
<comment type="caution">
    <text evidence="1">The sequence shown here is derived from an EMBL/GenBank/DDBJ whole genome shotgun (WGS) entry which is preliminary data.</text>
</comment>
<accession>A0ABN3DWW9</accession>
<dbReference type="EMBL" id="BAAATR010000009">
    <property type="protein sequence ID" value="GAA2242554.1"/>
    <property type="molecule type" value="Genomic_DNA"/>
</dbReference>
<name>A0ABN3DWW9_9ACTN</name>